<protein>
    <submittedName>
        <fullName evidence="1">Uncharacterized protein</fullName>
    </submittedName>
</protein>
<reference evidence="1 2" key="1">
    <citation type="submission" date="2014-11" db="EMBL/GenBank/DDBJ databases">
        <authorList>
            <person name="Zhu J."/>
            <person name="Qi W."/>
            <person name="Song R."/>
        </authorList>
    </citation>
    <scope>NUCLEOTIDE SEQUENCE [LARGE SCALE GENOMIC DNA]</scope>
</reference>
<dbReference type="Gene3D" id="3.90.228.10">
    <property type="match status" value="1"/>
</dbReference>
<keyword evidence="2" id="KW-1185">Reference proteome</keyword>
<evidence type="ECO:0000313" key="1">
    <source>
        <dbReference type="EMBL" id="CEM33894.1"/>
    </source>
</evidence>
<sequence>MGLHCNARGCHNTGWCKQTGRHFCNICKSRNSDHRRTECPFWVTGQGMRTLYHQTDAPSAAAIGQSGEMLPGSGGSLGGANYFAPDIPTTDRLAHRKGYVVTAQVFLGKQKMISSQQATQHTFESLRREGYDSVFVQDRNEYAVFHKDHVKIMSVARR</sequence>
<name>A0A0G4GT53_VITBC</name>
<dbReference type="SUPFAM" id="SSF56399">
    <property type="entry name" value="ADP-ribosylation"/>
    <property type="match status" value="1"/>
</dbReference>
<dbReference type="VEuPathDB" id="CryptoDB:Vbra_18679"/>
<gene>
    <name evidence="1" type="ORF">Vbra_18679</name>
</gene>
<dbReference type="Proteomes" id="UP000041254">
    <property type="component" value="Unassembled WGS sequence"/>
</dbReference>
<dbReference type="InParanoid" id="A0A0G4GT53"/>
<evidence type="ECO:0000313" key="2">
    <source>
        <dbReference type="Proteomes" id="UP000041254"/>
    </source>
</evidence>
<dbReference type="OrthoDB" id="428260at2759"/>
<dbReference type="AlphaFoldDB" id="A0A0G4GT53"/>
<dbReference type="PhylomeDB" id="A0A0G4GT53"/>
<accession>A0A0G4GT53</accession>
<organism evidence="1 2">
    <name type="scientific">Vitrella brassicaformis (strain CCMP3155)</name>
    <dbReference type="NCBI Taxonomy" id="1169540"/>
    <lineage>
        <taxon>Eukaryota</taxon>
        <taxon>Sar</taxon>
        <taxon>Alveolata</taxon>
        <taxon>Colpodellida</taxon>
        <taxon>Vitrellaceae</taxon>
        <taxon>Vitrella</taxon>
    </lineage>
</organism>
<dbReference type="EMBL" id="CDMY01000801">
    <property type="protein sequence ID" value="CEM33894.1"/>
    <property type="molecule type" value="Genomic_DNA"/>
</dbReference>
<proteinExistence type="predicted"/>